<feature type="domain" description="UvrD-like helicase C-terminal" evidence="16">
    <location>
        <begin position="312"/>
        <end position="579"/>
    </location>
</feature>
<dbReference type="Pfam" id="PF13361">
    <property type="entry name" value="UvrD_C"/>
    <property type="match status" value="1"/>
</dbReference>
<dbReference type="Proteomes" id="UP000249254">
    <property type="component" value="Unassembled WGS sequence"/>
</dbReference>
<sequence length="776" mass="86983">MSESGPLFDPPVPRVSDLARAQPPSGDYLHGLNPEQRQAVEATEGPVLVLAGAGTGKTRVLTTRLAHILAAGRARPWELLAVTFTNKAAREMRERIGAIIGPAAEGLRWLGTFHSIAAQILRRHAELVGLKSNYTILDDDDQERLIKQLLEAENIDAKRWTPKALAGMIDHWKNRGWTPDKLPPAEGAHFANGKGEKLYRLYQERLRVLNACDFGDLLLHNLTIFTANPDVLAEYHDRFRYILVDEYQDTNVAQYLWLRLLAQKAQNICCVGDDDQSIYGWRGAEVDNILRFERDFPGATVIRLERNYRSTSHILAAASGLIAANKGRLGKTLWTEAEGGEKVIVRGVWDGEAESRLIADEIETAKKKGRRYRDIAILVRASFQMRAFEERFVLLQIPYTVVGGPRFFERAEIRDAHAYLRLIQSEDDDLAFERIVNQPKRGIGDTTVQKLLQVARLNGVSASLAARQIVLTDELPARTRTSLSNFLRDLDRWRIEADRMPHQRLMEQVLEESGYTDMLRLDKSPTAQTRLENLKELVQSMGAFDSLQAYLEHVSLVMDLDRGPAADAVQIMTLHSAKGLEFPLVFLPGWEEGVFPSQRSMDEKGEKGLEEERRLAYVGITRAREEARISFAANRQVYGRWTSQLPSRFVDELPLANVEASSETGYYGGGPGMQQHGSRWDEAPSFGAGYSSPGWRRAQQAGYRGTHPGRQQVIEGEGRLVAVSETSASSAYRRGDRVFHMKFGYGAVTGIEGNKLTVAFEKAGEKKVIDSFVEKA</sequence>
<dbReference type="CDD" id="cd17932">
    <property type="entry name" value="DEXQc_UvrD"/>
    <property type="match status" value="1"/>
</dbReference>
<name>A0A328AMC3_9CAUL</name>
<evidence type="ECO:0000256" key="12">
    <source>
        <dbReference type="ARBA" id="ARBA00048988"/>
    </source>
</evidence>
<dbReference type="PANTHER" id="PTHR11070">
    <property type="entry name" value="UVRD / RECB / PCRA DNA HELICASE FAMILY MEMBER"/>
    <property type="match status" value="1"/>
</dbReference>
<keyword evidence="4 13" id="KW-0347">Helicase</keyword>
<dbReference type="OrthoDB" id="9806690at2"/>
<keyword evidence="2 13" id="KW-0547">Nucleotide-binding</keyword>
<evidence type="ECO:0000256" key="9">
    <source>
        <dbReference type="ARBA" id="ARBA00034617"/>
    </source>
</evidence>
<evidence type="ECO:0000313" key="18">
    <source>
        <dbReference type="Proteomes" id="UP000249254"/>
    </source>
</evidence>
<dbReference type="RefSeq" id="WP_111529778.1">
    <property type="nucleotide sequence ID" value="NZ_JBHRSG010000003.1"/>
</dbReference>
<dbReference type="PROSITE" id="PS51198">
    <property type="entry name" value="UVRD_HELICASE_ATP_BIND"/>
    <property type="match status" value="1"/>
</dbReference>
<feature type="binding site" evidence="13">
    <location>
        <begin position="51"/>
        <end position="58"/>
    </location>
    <ligand>
        <name>ATP</name>
        <dbReference type="ChEBI" id="CHEBI:30616"/>
    </ligand>
</feature>
<dbReference type="EC" id="5.6.2.4" evidence="10"/>
<dbReference type="PROSITE" id="PS51217">
    <property type="entry name" value="UVRD_HELICASE_CTER"/>
    <property type="match status" value="1"/>
</dbReference>
<dbReference type="FunFam" id="1.10.486.10:FF:000003">
    <property type="entry name" value="ATP-dependent DNA helicase"/>
    <property type="match status" value="1"/>
</dbReference>
<evidence type="ECO:0000256" key="6">
    <source>
        <dbReference type="ARBA" id="ARBA00023125"/>
    </source>
</evidence>
<feature type="domain" description="UvrD-like helicase ATP-binding" evidence="15">
    <location>
        <begin position="30"/>
        <end position="311"/>
    </location>
</feature>
<dbReference type="AlphaFoldDB" id="A0A328AMC3"/>
<reference evidence="18" key="1">
    <citation type="submission" date="2018-05" db="EMBL/GenBank/DDBJ databases">
        <authorList>
            <person name="Li X."/>
        </authorList>
    </citation>
    <scope>NUCLEOTIDE SEQUENCE [LARGE SCALE GENOMIC DNA]</scope>
    <source>
        <strain evidence="18">LX32</strain>
    </source>
</reference>
<evidence type="ECO:0000256" key="7">
    <source>
        <dbReference type="ARBA" id="ARBA00023235"/>
    </source>
</evidence>
<evidence type="ECO:0000256" key="3">
    <source>
        <dbReference type="ARBA" id="ARBA00022801"/>
    </source>
</evidence>
<protein>
    <recommendedName>
        <fullName evidence="10">DNA 3'-5' helicase</fullName>
        <ecNumber evidence="10">5.6.2.4</ecNumber>
    </recommendedName>
    <alternativeName>
        <fullName evidence="11">DNA 3'-5' helicase II</fullName>
    </alternativeName>
</protein>
<comment type="catalytic activity">
    <reaction evidence="12">
        <text>ATP + H2O = ADP + phosphate + H(+)</text>
        <dbReference type="Rhea" id="RHEA:13065"/>
        <dbReference type="ChEBI" id="CHEBI:15377"/>
        <dbReference type="ChEBI" id="CHEBI:15378"/>
        <dbReference type="ChEBI" id="CHEBI:30616"/>
        <dbReference type="ChEBI" id="CHEBI:43474"/>
        <dbReference type="ChEBI" id="CHEBI:456216"/>
        <dbReference type="EC" id="5.6.2.4"/>
    </reaction>
</comment>
<dbReference type="InterPro" id="IPR000212">
    <property type="entry name" value="DNA_helicase_UvrD/REP"/>
</dbReference>
<dbReference type="InterPro" id="IPR027417">
    <property type="entry name" value="P-loop_NTPase"/>
</dbReference>
<dbReference type="GO" id="GO:0005524">
    <property type="term" value="F:ATP binding"/>
    <property type="evidence" value="ECO:0007669"/>
    <property type="project" value="UniProtKB-UniRule"/>
</dbReference>
<evidence type="ECO:0000256" key="4">
    <source>
        <dbReference type="ARBA" id="ARBA00022806"/>
    </source>
</evidence>
<gene>
    <name evidence="17" type="ORF">DJ017_16690</name>
</gene>
<keyword evidence="6" id="KW-0238">DNA-binding</keyword>
<feature type="region of interest" description="Disordered" evidence="14">
    <location>
        <begin position="1"/>
        <end position="26"/>
    </location>
</feature>
<dbReference type="Gene3D" id="3.40.50.300">
    <property type="entry name" value="P-loop containing nucleotide triphosphate hydrolases"/>
    <property type="match status" value="2"/>
</dbReference>
<evidence type="ECO:0000256" key="8">
    <source>
        <dbReference type="ARBA" id="ARBA00025289"/>
    </source>
</evidence>
<evidence type="ECO:0000256" key="2">
    <source>
        <dbReference type="ARBA" id="ARBA00022741"/>
    </source>
</evidence>
<comment type="function">
    <text evidence="8">Has both ATPase and helicase activities. Unwinds DNA duplexes with 3' to 5' polarity with respect to the bound strand and initiates unwinding most effectively when a single-stranded region is present. Involved in the post-incision events of nucleotide excision repair and methyl-directed mismatch repair.</text>
</comment>
<comment type="caution">
    <text evidence="17">The sequence shown here is derived from an EMBL/GenBank/DDBJ whole genome shotgun (WGS) entry which is preliminary data.</text>
</comment>
<evidence type="ECO:0000259" key="15">
    <source>
        <dbReference type="PROSITE" id="PS51198"/>
    </source>
</evidence>
<evidence type="ECO:0000256" key="13">
    <source>
        <dbReference type="PROSITE-ProRule" id="PRU00560"/>
    </source>
</evidence>
<evidence type="ECO:0000259" key="16">
    <source>
        <dbReference type="PROSITE" id="PS51217"/>
    </source>
</evidence>
<dbReference type="Pfam" id="PF00580">
    <property type="entry name" value="UvrD-helicase"/>
    <property type="match status" value="1"/>
</dbReference>
<keyword evidence="5 13" id="KW-0067">ATP-binding</keyword>
<dbReference type="InterPro" id="IPR013986">
    <property type="entry name" value="DExx_box_DNA_helicase_dom_sf"/>
</dbReference>
<evidence type="ECO:0000256" key="10">
    <source>
        <dbReference type="ARBA" id="ARBA00034808"/>
    </source>
</evidence>
<proteinExistence type="inferred from homology"/>
<dbReference type="InterPro" id="IPR014017">
    <property type="entry name" value="DNA_helicase_UvrD-like_C"/>
</dbReference>
<accession>A0A328AMC3</accession>
<dbReference type="PANTHER" id="PTHR11070:SF2">
    <property type="entry name" value="ATP-DEPENDENT DNA HELICASE SRS2"/>
    <property type="match status" value="1"/>
</dbReference>
<dbReference type="GO" id="GO:0016887">
    <property type="term" value="F:ATP hydrolysis activity"/>
    <property type="evidence" value="ECO:0007669"/>
    <property type="project" value="RHEA"/>
</dbReference>
<dbReference type="InterPro" id="IPR014016">
    <property type="entry name" value="UvrD-like_ATP-bd"/>
</dbReference>
<dbReference type="GO" id="GO:0003677">
    <property type="term" value="F:DNA binding"/>
    <property type="evidence" value="ECO:0007669"/>
    <property type="project" value="UniProtKB-KW"/>
</dbReference>
<dbReference type="GO" id="GO:0005829">
    <property type="term" value="C:cytosol"/>
    <property type="evidence" value="ECO:0007669"/>
    <property type="project" value="TreeGrafter"/>
</dbReference>
<dbReference type="Gene3D" id="1.10.486.10">
    <property type="entry name" value="PCRA, domain 4"/>
    <property type="match status" value="1"/>
</dbReference>
<dbReference type="EMBL" id="QFYQ01000001">
    <property type="protein sequence ID" value="RAK56030.1"/>
    <property type="molecule type" value="Genomic_DNA"/>
</dbReference>
<comment type="catalytic activity">
    <reaction evidence="9">
        <text>Couples ATP hydrolysis with the unwinding of duplex DNA by translocating in the 3'-5' direction.</text>
        <dbReference type="EC" id="5.6.2.4"/>
    </reaction>
</comment>
<organism evidence="17 18">
    <name type="scientific">Phenylobacterium soli</name>
    <dbReference type="NCBI Taxonomy" id="2170551"/>
    <lineage>
        <taxon>Bacteria</taxon>
        <taxon>Pseudomonadati</taxon>
        <taxon>Pseudomonadota</taxon>
        <taxon>Alphaproteobacteria</taxon>
        <taxon>Caulobacterales</taxon>
        <taxon>Caulobacteraceae</taxon>
        <taxon>Phenylobacterium</taxon>
    </lineage>
</organism>
<dbReference type="GO" id="GO:0033202">
    <property type="term" value="C:DNA helicase complex"/>
    <property type="evidence" value="ECO:0007669"/>
    <property type="project" value="TreeGrafter"/>
</dbReference>
<evidence type="ECO:0000256" key="5">
    <source>
        <dbReference type="ARBA" id="ARBA00022840"/>
    </source>
</evidence>
<evidence type="ECO:0000313" key="17">
    <source>
        <dbReference type="EMBL" id="RAK56030.1"/>
    </source>
</evidence>
<evidence type="ECO:0000256" key="14">
    <source>
        <dbReference type="SAM" id="MobiDB-lite"/>
    </source>
</evidence>
<dbReference type="Gene3D" id="1.10.10.160">
    <property type="match status" value="1"/>
</dbReference>
<evidence type="ECO:0000256" key="11">
    <source>
        <dbReference type="ARBA" id="ARBA00034923"/>
    </source>
</evidence>
<evidence type="ECO:0000256" key="1">
    <source>
        <dbReference type="ARBA" id="ARBA00009922"/>
    </source>
</evidence>
<comment type="similarity">
    <text evidence="1">Belongs to the helicase family. UvrD subfamily.</text>
</comment>
<dbReference type="GO" id="GO:0000725">
    <property type="term" value="P:recombinational repair"/>
    <property type="evidence" value="ECO:0007669"/>
    <property type="project" value="TreeGrafter"/>
</dbReference>
<keyword evidence="7" id="KW-0413">Isomerase</keyword>
<dbReference type="GO" id="GO:0043138">
    <property type="term" value="F:3'-5' DNA helicase activity"/>
    <property type="evidence" value="ECO:0007669"/>
    <property type="project" value="UniProtKB-EC"/>
</dbReference>
<dbReference type="FunFam" id="3.40.50.300:FF:001890">
    <property type="entry name" value="DNA helicase"/>
    <property type="match status" value="1"/>
</dbReference>
<keyword evidence="18" id="KW-1185">Reference proteome</keyword>
<keyword evidence="3 13" id="KW-0378">Hydrolase</keyword>
<dbReference type="SUPFAM" id="SSF52540">
    <property type="entry name" value="P-loop containing nucleoside triphosphate hydrolases"/>
    <property type="match status" value="1"/>
</dbReference>